<dbReference type="Proteomes" id="UP000827976">
    <property type="component" value="Chromosome 5"/>
</dbReference>
<evidence type="ECO:0000313" key="1">
    <source>
        <dbReference type="EMBL" id="KAH7682906.1"/>
    </source>
</evidence>
<dbReference type="EMBL" id="CM037015">
    <property type="protein sequence ID" value="KAH7682906.1"/>
    <property type="molecule type" value="Genomic_DNA"/>
</dbReference>
<organism evidence="1 2">
    <name type="scientific">Dioscorea alata</name>
    <name type="common">Purple yam</name>
    <dbReference type="NCBI Taxonomy" id="55571"/>
    <lineage>
        <taxon>Eukaryota</taxon>
        <taxon>Viridiplantae</taxon>
        <taxon>Streptophyta</taxon>
        <taxon>Embryophyta</taxon>
        <taxon>Tracheophyta</taxon>
        <taxon>Spermatophyta</taxon>
        <taxon>Magnoliopsida</taxon>
        <taxon>Liliopsida</taxon>
        <taxon>Dioscoreales</taxon>
        <taxon>Dioscoreaceae</taxon>
        <taxon>Dioscorea</taxon>
    </lineage>
</organism>
<comment type="caution">
    <text evidence="1">The sequence shown here is derived from an EMBL/GenBank/DDBJ whole genome shotgun (WGS) entry which is preliminary data.</text>
</comment>
<keyword evidence="2" id="KW-1185">Reference proteome</keyword>
<reference evidence="2" key="1">
    <citation type="journal article" date="2022" name="Nat. Commun.">
        <title>Chromosome evolution and the genetic basis of agronomically important traits in greater yam.</title>
        <authorList>
            <person name="Bredeson J.V."/>
            <person name="Lyons J.B."/>
            <person name="Oniyinde I.O."/>
            <person name="Okereke N.R."/>
            <person name="Kolade O."/>
            <person name="Nnabue I."/>
            <person name="Nwadili C.O."/>
            <person name="Hribova E."/>
            <person name="Parker M."/>
            <person name="Nwogha J."/>
            <person name="Shu S."/>
            <person name="Carlson J."/>
            <person name="Kariba R."/>
            <person name="Muthemba S."/>
            <person name="Knop K."/>
            <person name="Barton G.J."/>
            <person name="Sherwood A.V."/>
            <person name="Lopez-Montes A."/>
            <person name="Asiedu R."/>
            <person name="Jamnadass R."/>
            <person name="Muchugi A."/>
            <person name="Goodstein D."/>
            <person name="Egesi C.N."/>
            <person name="Featherston J."/>
            <person name="Asfaw A."/>
            <person name="Simpson G.G."/>
            <person name="Dolezel J."/>
            <person name="Hendre P.S."/>
            <person name="Van Deynze A."/>
            <person name="Kumar P.L."/>
            <person name="Obidiegwu J.E."/>
            <person name="Bhattacharjee R."/>
            <person name="Rokhsar D.S."/>
        </authorList>
    </citation>
    <scope>NUCLEOTIDE SEQUENCE [LARGE SCALE GENOMIC DNA]</scope>
    <source>
        <strain evidence="2">cv. TDa95/00328</strain>
    </source>
</reference>
<evidence type="ECO:0000313" key="2">
    <source>
        <dbReference type="Proteomes" id="UP000827976"/>
    </source>
</evidence>
<sequence length="621" mass="67691">MMAGPTASVAAVAVTSAGAGGEVAKNLDEVLAIPILLAERVRKAVAEAESFKSECVELGRHADILADMLRTLRQVVRRTASVYERPVRRIVGEVEKALERSLALARRCRHAGVFRRVVTMTTGSTDFRKALTLLEASAGDLRWILSVYSVDDLDEGVSMPPIASTEPILSFVWNRIAVVHISRSSVALADSAMTLANLALDNDRYKKIIIEEEGARPLASLLKDGPSVESQIAAATALANLAFDGESVAVLLRNLVVPAIVQVLFDSPSRLQTLAAELISKMAYHSPEAQEEFARENAIRPLVSLLSFEVPLDEPKPAAKKPTSIHSVVQINRDLGKGLNSGSFHSDSGSSRGGSIRDSHHNRMKERENEPPEVMLKLKVACSDALCKLSRMCISNSRKITETKGLLCLSKIIEREKGELQLNCLMTVMEITAAAEFDADLRRSAFKTNSPAAKSVVDQLLSVVLQGNSPALQITAMKAIGSLARTFPARETRILSPLVNQLSHWNPDVAAEAARALGKFVQTENFLCVEHSKAIIEFGAVTPLMRLLKLGEKTQLPALILLCLLIINVPNNEDIERSKALTVLDVLTRSPVAQDNSVKDLLDRAMESLEFYHVTHAHRHT</sequence>
<gene>
    <name evidence="1" type="ORF">IHE45_05G149800</name>
</gene>
<accession>A0ACB7W649</accession>
<protein>
    <submittedName>
        <fullName evidence="1">Armadillo-like helical-containing protein</fullName>
    </submittedName>
</protein>
<proteinExistence type="predicted"/>
<name>A0ACB7W649_DIOAL</name>